<protein>
    <submittedName>
        <fullName evidence="1">Uncharacterized protein</fullName>
    </submittedName>
</protein>
<sequence>MNGNKNEMKIKLKEIYLLKYKTNQSDDIKYKAFETLELATLFHLSFKEIVTKFGYPNREIIHYEIIVIPFNLDASRILNQINKSK</sequence>
<proteinExistence type="predicted"/>
<dbReference type="RefSeq" id="WP_281748997.1">
    <property type="nucleotide sequence ID" value="NZ_AP026933.1"/>
</dbReference>
<dbReference type="EMBL" id="AP026933">
    <property type="protein sequence ID" value="BDT02753.1"/>
    <property type="molecule type" value="Genomic_DNA"/>
</dbReference>
<name>A0ABN6SVZ6_9MOLU</name>
<evidence type="ECO:0000313" key="1">
    <source>
        <dbReference type="EMBL" id="BDT02753.1"/>
    </source>
</evidence>
<reference evidence="1 2" key="1">
    <citation type="journal article" date="2022" name="Front. Microbiol.">
        <title>Male-killing mechanisms vary between Spiroplasma species.</title>
        <authorList>
            <person name="Arai H."/>
            <person name="Inoue M."/>
            <person name="Kageyama D."/>
        </authorList>
    </citation>
    <scope>NUCLEOTIDE SEQUENCE [LARGE SCALE GENOMIC DNA]</scope>
    <source>
        <strain evidence="2">sHm</strain>
    </source>
</reference>
<gene>
    <name evidence="1" type="ORF">SHM_03990</name>
</gene>
<accession>A0ABN6SVZ6</accession>
<evidence type="ECO:0000313" key="2">
    <source>
        <dbReference type="Proteomes" id="UP001163387"/>
    </source>
</evidence>
<dbReference type="Proteomes" id="UP001163387">
    <property type="component" value="Chromosome"/>
</dbReference>
<keyword evidence="2" id="KW-1185">Reference proteome</keyword>
<organism evidence="1 2">
    <name type="scientific">Spiroplasma ixodetis</name>
    <dbReference type="NCBI Taxonomy" id="2141"/>
    <lineage>
        <taxon>Bacteria</taxon>
        <taxon>Bacillati</taxon>
        <taxon>Mycoplasmatota</taxon>
        <taxon>Mollicutes</taxon>
        <taxon>Entomoplasmatales</taxon>
        <taxon>Spiroplasmataceae</taxon>
        <taxon>Spiroplasma</taxon>
    </lineage>
</organism>